<evidence type="ECO:0000256" key="15">
    <source>
        <dbReference type="ARBA" id="ARBA00023049"/>
    </source>
</evidence>
<dbReference type="Pfam" id="PF04389">
    <property type="entry name" value="Peptidase_M28"/>
    <property type="match status" value="1"/>
</dbReference>
<evidence type="ECO:0000256" key="6">
    <source>
        <dbReference type="ARBA" id="ARBA00022525"/>
    </source>
</evidence>
<dbReference type="PANTHER" id="PTHR12053:SF3">
    <property type="entry name" value="CARBOXYPEPTIDASE Q"/>
    <property type="match status" value="1"/>
</dbReference>
<dbReference type="InterPro" id="IPR039866">
    <property type="entry name" value="CPQ"/>
</dbReference>
<comment type="subunit">
    <text evidence="19">Homodimer. The monomeric form is inactive while the homodimer is active.</text>
</comment>
<dbReference type="SUPFAM" id="SSF53187">
    <property type="entry name" value="Zn-dependent exopeptidases"/>
    <property type="match status" value="1"/>
</dbReference>
<keyword evidence="9" id="KW-0479">Metal-binding</keyword>
<evidence type="ECO:0000256" key="20">
    <source>
        <dbReference type="ARBA" id="ARBA00033328"/>
    </source>
</evidence>
<sequence length="540" mass="59994">MKRSILLPFLLSVTVVIAQKPSIDKDAVVDAIVTEATQNSQLEVLGHELLDGIGPRLVGTPEMKQAGDWAIEKYKSWGIAAHSEKWGEWRGWQRGPAHFEMTYPRVKSLEGMQLAWSPGTNGKTVSTEVIILPAAANGAEFEKWLSTVKGKFVMISLLQPTGRPDKNWEEFGIKESVAKMNKDRDSLFTEWTERISKTGYTSRTLPVALENAGALGVITNNWSKAVGADKIFGAYTKQVPTIDLSLEDYGLVYRLAQSGKKPKMNMTVESKMLPPAPTFNIIAEIKGVEKPDEYVILSAHFDSWDGATGATDNGTGTLTMMEAARILKKVYPNPKRTILVGHWGSEEQGLNGSRAFVEDHPEIVANIQAVFNQDNGTGRVTSLQGMGFLHSYNYLSRWLSKVPQDVRKYVETSFPGQPGTGGSDFASFVMAGAPAFSLSSLSWDYGTITWHTNRDTYDKIVFDDLRNNAILTTAVMAYAASEDPEKASREQVVLPVDPSTGKPREWPKPVAPTRRGDVRKRYKFQVAGFKFYRITIHYWN</sequence>
<keyword evidence="16" id="KW-0865">Zymogen</keyword>
<keyword evidence="12" id="KW-0256">Endoplasmic reticulum</keyword>
<evidence type="ECO:0000256" key="9">
    <source>
        <dbReference type="ARBA" id="ARBA00022723"/>
    </source>
</evidence>
<evidence type="ECO:0000256" key="5">
    <source>
        <dbReference type="ARBA" id="ARBA00014116"/>
    </source>
</evidence>
<evidence type="ECO:0000256" key="13">
    <source>
        <dbReference type="ARBA" id="ARBA00022833"/>
    </source>
</evidence>
<protein>
    <recommendedName>
        <fullName evidence="5">Carboxypeptidase Q</fullName>
    </recommendedName>
    <alternativeName>
        <fullName evidence="20">Plasma glutamate carboxypeptidase</fullName>
    </alternativeName>
</protein>
<evidence type="ECO:0000256" key="19">
    <source>
        <dbReference type="ARBA" id="ARBA00025833"/>
    </source>
</evidence>
<evidence type="ECO:0000256" key="4">
    <source>
        <dbReference type="ARBA" id="ARBA00004613"/>
    </source>
</evidence>
<evidence type="ECO:0000256" key="8">
    <source>
        <dbReference type="ARBA" id="ARBA00022670"/>
    </source>
</evidence>
<evidence type="ECO:0000256" key="3">
    <source>
        <dbReference type="ARBA" id="ARBA00004555"/>
    </source>
</evidence>
<keyword evidence="11" id="KW-0378">Hydrolase</keyword>
<keyword evidence="8" id="KW-0645">Protease</keyword>
<feature type="domain" description="Peptidase M28" evidence="21">
    <location>
        <begin position="280"/>
        <end position="471"/>
    </location>
</feature>
<keyword evidence="15" id="KW-0482">Metalloprotease</keyword>
<dbReference type="PANTHER" id="PTHR12053">
    <property type="entry name" value="PROTEASE FAMILY M28 PLASMA GLUTAMATE CARBOXYPEPTIDASE-RELATED"/>
    <property type="match status" value="1"/>
</dbReference>
<keyword evidence="23" id="KW-1185">Reference proteome</keyword>
<evidence type="ECO:0000313" key="22">
    <source>
        <dbReference type="EMBL" id="MCH5600913.1"/>
    </source>
</evidence>
<evidence type="ECO:0000256" key="2">
    <source>
        <dbReference type="ARBA" id="ARBA00004371"/>
    </source>
</evidence>
<evidence type="ECO:0000256" key="10">
    <source>
        <dbReference type="ARBA" id="ARBA00022729"/>
    </source>
</evidence>
<dbReference type="InterPro" id="IPR007484">
    <property type="entry name" value="Peptidase_M28"/>
</dbReference>
<keyword evidence="13" id="KW-0862">Zinc</keyword>
<organism evidence="22 23">
    <name type="scientific">Niabella ginsengisoli</name>
    <dbReference type="NCBI Taxonomy" id="522298"/>
    <lineage>
        <taxon>Bacteria</taxon>
        <taxon>Pseudomonadati</taxon>
        <taxon>Bacteroidota</taxon>
        <taxon>Chitinophagia</taxon>
        <taxon>Chitinophagales</taxon>
        <taxon>Chitinophagaceae</taxon>
        <taxon>Niabella</taxon>
    </lineage>
</organism>
<keyword evidence="10" id="KW-0732">Signal</keyword>
<keyword evidence="17" id="KW-0325">Glycoprotein</keyword>
<keyword evidence="14" id="KW-0333">Golgi apparatus</keyword>
<evidence type="ECO:0000256" key="16">
    <source>
        <dbReference type="ARBA" id="ARBA00023145"/>
    </source>
</evidence>
<evidence type="ECO:0000256" key="18">
    <source>
        <dbReference type="ARBA" id="ARBA00023228"/>
    </source>
</evidence>
<evidence type="ECO:0000256" key="17">
    <source>
        <dbReference type="ARBA" id="ARBA00023180"/>
    </source>
</evidence>
<dbReference type="RefSeq" id="WP_240833434.1">
    <property type="nucleotide sequence ID" value="NZ_JAKWBL010000005.1"/>
</dbReference>
<dbReference type="Gene3D" id="3.40.630.10">
    <property type="entry name" value="Zn peptidases"/>
    <property type="match status" value="1"/>
</dbReference>
<evidence type="ECO:0000256" key="14">
    <source>
        <dbReference type="ARBA" id="ARBA00023034"/>
    </source>
</evidence>
<keyword evidence="18" id="KW-0458">Lysosome</keyword>
<evidence type="ECO:0000256" key="12">
    <source>
        <dbReference type="ARBA" id="ARBA00022824"/>
    </source>
</evidence>
<accession>A0ABS9SR94</accession>
<comment type="caution">
    <text evidence="22">The sequence shown here is derived from an EMBL/GenBank/DDBJ whole genome shotgun (WGS) entry which is preliminary data.</text>
</comment>
<reference evidence="22 23" key="1">
    <citation type="submission" date="2022-02" db="EMBL/GenBank/DDBJ databases">
        <authorList>
            <person name="Min J."/>
        </authorList>
    </citation>
    <scope>NUCLEOTIDE SEQUENCE [LARGE SCALE GENOMIC DNA]</scope>
    <source>
        <strain evidence="22 23">GR10-1</strain>
    </source>
</reference>
<evidence type="ECO:0000256" key="1">
    <source>
        <dbReference type="ARBA" id="ARBA00004240"/>
    </source>
</evidence>
<evidence type="ECO:0000313" key="23">
    <source>
        <dbReference type="Proteomes" id="UP001202248"/>
    </source>
</evidence>
<evidence type="ECO:0000259" key="21">
    <source>
        <dbReference type="Pfam" id="PF04389"/>
    </source>
</evidence>
<keyword evidence="6" id="KW-0964">Secreted</keyword>
<gene>
    <name evidence="22" type="ORF">MKP09_24875</name>
</gene>
<comment type="subcellular location">
    <subcellularLocation>
        <location evidence="1">Endoplasmic reticulum</location>
    </subcellularLocation>
    <subcellularLocation>
        <location evidence="3">Golgi apparatus</location>
    </subcellularLocation>
    <subcellularLocation>
        <location evidence="2">Lysosome</location>
    </subcellularLocation>
    <subcellularLocation>
        <location evidence="4">Secreted</location>
    </subcellularLocation>
</comment>
<proteinExistence type="predicted"/>
<keyword evidence="7" id="KW-0121">Carboxypeptidase</keyword>
<dbReference type="EMBL" id="JAKWBL010000005">
    <property type="protein sequence ID" value="MCH5600913.1"/>
    <property type="molecule type" value="Genomic_DNA"/>
</dbReference>
<evidence type="ECO:0000256" key="11">
    <source>
        <dbReference type="ARBA" id="ARBA00022801"/>
    </source>
</evidence>
<dbReference type="Gene3D" id="3.50.30.30">
    <property type="match status" value="1"/>
</dbReference>
<dbReference type="Proteomes" id="UP001202248">
    <property type="component" value="Unassembled WGS sequence"/>
</dbReference>
<evidence type="ECO:0000256" key="7">
    <source>
        <dbReference type="ARBA" id="ARBA00022645"/>
    </source>
</evidence>
<name>A0ABS9SR94_9BACT</name>